<accession>C1B5Q2</accession>
<dbReference type="KEGG" id="rop:ROP_29310"/>
<dbReference type="Proteomes" id="UP000002212">
    <property type="component" value="Chromosome"/>
</dbReference>
<dbReference type="PATRIC" id="fig|632772.20.peg.3061"/>
<evidence type="ECO:0000313" key="2">
    <source>
        <dbReference type="Proteomes" id="UP000002212"/>
    </source>
</evidence>
<protein>
    <submittedName>
        <fullName evidence="1">Uncharacterized protein</fullName>
    </submittedName>
</protein>
<name>C1B5Q2_RHOOB</name>
<gene>
    <name evidence="1" type="ordered locus">ROP_29310</name>
</gene>
<reference evidence="1 2" key="1">
    <citation type="submission" date="2009-03" db="EMBL/GenBank/DDBJ databases">
        <title>Comparison of the complete genome sequences of Rhodococcus erythropolis PR4 and Rhodococcus opacus B4.</title>
        <authorList>
            <person name="Takarada H."/>
            <person name="Sekine M."/>
            <person name="Hosoyama A."/>
            <person name="Yamada R."/>
            <person name="Fujisawa T."/>
            <person name="Omata S."/>
            <person name="Shimizu A."/>
            <person name="Tsukatani N."/>
            <person name="Tanikawa S."/>
            <person name="Fujita N."/>
            <person name="Harayama S."/>
        </authorList>
    </citation>
    <scope>NUCLEOTIDE SEQUENCE [LARGE SCALE GENOMIC DNA]</scope>
    <source>
        <strain evidence="1 2">B4</strain>
    </source>
</reference>
<evidence type="ECO:0000313" key="1">
    <source>
        <dbReference type="EMBL" id="BAH51178.1"/>
    </source>
</evidence>
<dbReference type="STRING" id="632772.ROP_29310"/>
<dbReference type="AlphaFoldDB" id="C1B5Q2"/>
<dbReference type="EMBL" id="AP011115">
    <property type="protein sequence ID" value="BAH51178.1"/>
    <property type="molecule type" value="Genomic_DNA"/>
</dbReference>
<dbReference type="HOGENOM" id="CLU_105414_0_0_11"/>
<organism evidence="1 2">
    <name type="scientific">Rhodococcus opacus (strain B4)</name>
    <dbReference type="NCBI Taxonomy" id="632772"/>
    <lineage>
        <taxon>Bacteria</taxon>
        <taxon>Bacillati</taxon>
        <taxon>Actinomycetota</taxon>
        <taxon>Actinomycetes</taxon>
        <taxon>Mycobacteriales</taxon>
        <taxon>Nocardiaceae</taxon>
        <taxon>Rhodococcus</taxon>
    </lineage>
</organism>
<proteinExistence type="predicted"/>
<sequence length="229" mass="25338">MPERIFVTAVPFEFASDMWSDHGEWGARALAILGEPVPDPALAERIARETQLPLEDRRALLIRSRDLPDWRRPPPQDESSFDTDDPEVRIYQRAGLDLGVGNFRRYVHGIRFRIEALAPDSGGIVTGADVMNLSFRIRPDLPHRIRLLAFTEPGGTLLTNTAHFGSYPDDADTLWLAGGGSGVRHRRGGISAWGEYFITPHPPAATMTLIASYPEFGIPPSGVVITDLE</sequence>